<keyword evidence="5" id="KW-0808">Transferase</keyword>
<dbReference type="SUPFAM" id="SSF81631">
    <property type="entry name" value="PAP/OAS1 substrate-binding domain"/>
    <property type="match status" value="1"/>
</dbReference>
<gene>
    <name evidence="12" type="ORF">LOD99_12776</name>
</gene>
<evidence type="ECO:0000256" key="9">
    <source>
        <dbReference type="SAM" id="MobiDB-lite"/>
    </source>
</evidence>
<evidence type="ECO:0000256" key="4">
    <source>
        <dbReference type="ARBA" id="ARBA00022490"/>
    </source>
</evidence>
<dbReference type="GO" id="GO:0005737">
    <property type="term" value="C:cytoplasm"/>
    <property type="evidence" value="ECO:0007669"/>
    <property type="project" value="UniProtKB-SubCell"/>
</dbReference>
<dbReference type="GO" id="GO:0031123">
    <property type="term" value="P:RNA 3'-end processing"/>
    <property type="evidence" value="ECO:0007669"/>
    <property type="project" value="TreeGrafter"/>
</dbReference>
<dbReference type="Gene3D" id="1.10.1410.10">
    <property type="match status" value="1"/>
</dbReference>
<organism evidence="12 13">
    <name type="scientific">Oopsacas minuta</name>
    <dbReference type="NCBI Taxonomy" id="111878"/>
    <lineage>
        <taxon>Eukaryota</taxon>
        <taxon>Metazoa</taxon>
        <taxon>Porifera</taxon>
        <taxon>Hexactinellida</taxon>
        <taxon>Hexasterophora</taxon>
        <taxon>Lyssacinosida</taxon>
        <taxon>Leucopsacidae</taxon>
        <taxon>Oopsacas</taxon>
    </lineage>
</organism>
<dbReference type="Pfam" id="PF03828">
    <property type="entry name" value="PAP_assoc"/>
    <property type="match status" value="1"/>
</dbReference>
<evidence type="ECO:0000256" key="8">
    <source>
        <dbReference type="ARBA" id="ARBA00038491"/>
    </source>
</evidence>
<evidence type="ECO:0000256" key="3">
    <source>
        <dbReference type="ARBA" id="ARBA00004496"/>
    </source>
</evidence>
<feature type="domain" description="PAP-associated" evidence="10">
    <location>
        <begin position="280"/>
        <end position="335"/>
    </location>
</feature>
<evidence type="ECO:0000256" key="2">
    <source>
        <dbReference type="ARBA" id="ARBA00001946"/>
    </source>
</evidence>
<dbReference type="InterPro" id="IPR002058">
    <property type="entry name" value="PAP_assoc"/>
</dbReference>
<dbReference type="PANTHER" id="PTHR12271:SF40">
    <property type="entry name" value="POLY(A) RNA POLYMERASE GLD2"/>
    <property type="match status" value="1"/>
</dbReference>
<dbReference type="SUPFAM" id="SSF81301">
    <property type="entry name" value="Nucleotidyltransferase"/>
    <property type="match status" value="1"/>
</dbReference>
<dbReference type="CDD" id="cd05402">
    <property type="entry name" value="NT_PAP_TUTase"/>
    <property type="match status" value="1"/>
</dbReference>
<dbReference type="InterPro" id="IPR054708">
    <property type="entry name" value="MTPAP-like_central"/>
</dbReference>
<evidence type="ECO:0000259" key="10">
    <source>
        <dbReference type="Pfam" id="PF03828"/>
    </source>
</evidence>
<dbReference type="PANTHER" id="PTHR12271">
    <property type="entry name" value="POLY A POLYMERASE CID PAP -RELATED"/>
    <property type="match status" value="1"/>
</dbReference>
<keyword evidence="7" id="KW-0460">Magnesium</keyword>
<evidence type="ECO:0000313" key="12">
    <source>
        <dbReference type="EMBL" id="KAI6646655.1"/>
    </source>
</evidence>
<evidence type="ECO:0000313" key="13">
    <source>
        <dbReference type="Proteomes" id="UP001165289"/>
    </source>
</evidence>
<evidence type="ECO:0000256" key="7">
    <source>
        <dbReference type="ARBA" id="ARBA00022842"/>
    </source>
</evidence>
<dbReference type="InterPro" id="IPR043519">
    <property type="entry name" value="NT_sf"/>
</dbReference>
<sequence>MQSSNKDTGKKRKNEEIEKKEITKKKAKISEEERSSSSVIIVNSEAAKTSIDNYQELTSDIKEFEKLNSPSQLATNVKLEYCNFLSQQVSRSIYNPRFIVFGSSLNGFSTRSSDLDITLLIEGEELYQDPLRKVYRRLRKITSKISRCQLIHAKVPIVMFEDLQFGFEVDISINNDSGIRNTFLLRTYSRLDTRVRPLVIVIKEWAKANNVCNSKSGLLSSYALNLMVLFFLQHNASPRVLPSLQRMFPGIFNSYYTIDDIQKVGLQEICNSWKSENTESVGELLIKFFEFYSMLDFREKLISIRTGSIHQRPVWDSARGYKGYINIEEPYTLDNAARSVYLLIRCKEIISEFKRKHKQLMSIGKPKNLDTVFSVTTY</sequence>
<comment type="cofactor">
    <cofactor evidence="2">
        <name>Mg(2+)</name>
        <dbReference type="ChEBI" id="CHEBI:18420"/>
    </cofactor>
</comment>
<comment type="cofactor">
    <cofactor evidence="1">
        <name>Mn(2+)</name>
        <dbReference type="ChEBI" id="CHEBI:29035"/>
    </cofactor>
</comment>
<accession>A0AAV7JDV9</accession>
<keyword evidence="13" id="KW-1185">Reference proteome</keyword>
<comment type="caution">
    <text evidence="12">The sequence shown here is derived from an EMBL/GenBank/DDBJ whole genome shotgun (WGS) entry which is preliminary data.</text>
</comment>
<evidence type="ECO:0000256" key="5">
    <source>
        <dbReference type="ARBA" id="ARBA00022679"/>
    </source>
</evidence>
<dbReference type="GO" id="GO:0016779">
    <property type="term" value="F:nucleotidyltransferase activity"/>
    <property type="evidence" value="ECO:0007669"/>
    <property type="project" value="TreeGrafter"/>
</dbReference>
<reference evidence="12 13" key="1">
    <citation type="journal article" date="2023" name="BMC Biol.">
        <title>The compact genome of the sponge Oopsacas minuta (Hexactinellida) is lacking key metazoan core genes.</title>
        <authorList>
            <person name="Santini S."/>
            <person name="Schenkelaars Q."/>
            <person name="Jourda C."/>
            <person name="Duchesne M."/>
            <person name="Belahbib H."/>
            <person name="Rocher C."/>
            <person name="Selva M."/>
            <person name="Riesgo A."/>
            <person name="Vervoort M."/>
            <person name="Leys S.P."/>
            <person name="Kodjabachian L."/>
            <person name="Le Bivic A."/>
            <person name="Borchiellini C."/>
            <person name="Claverie J.M."/>
            <person name="Renard E."/>
        </authorList>
    </citation>
    <scope>NUCLEOTIDE SEQUENCE [LARGE SCALE GENOMIC DNA]</scope>
    <source>
        <strain evidence="12">SPO-2</strain>
    </source>
</reference>
<proteinExistence type="inferred from homology"/>
<dbReference type="Proteomes" id="UP001165289">
    <property type="component" value="Unassembled WGS sequence"/>
</dbReference>
<evidence type="ECO:0000256" key="6">
    <source>
        <dbReference type="ARBA" id="ARBA00022723"/>
    </source>
</evidence>
<keyword evidence="6" id="KW-0479">Metal-binding</keyword>
<evidence type="ECO:0000256" key="1">
    <source>
        <dbReference type="ARBA" id="ARBA00001936"/>
    </source>
</evidence>
<dbReference type="AlphaFoldDB" id="A0AAV7JDV9"/>
<dbReference type="GO" id="GO:0046872">
    <property type="term" value="F:metal ion binding"/>
    <property type="evidence" value="ECO:0007669"/>
    <property type="project" value="UniProtKB-KW"/>
</dbReference>
<dbReference type="Pfam" id="PF22600">
    <property type="entry name" value="MTPAP-like_central"/>
    <property type="match status" value="1"/>
</dbReference>
<comment type="subcellular location">
    <subcellularLocation>
        <location evidence="3">Cytoplasm</location>
    </subcellularLocation>
</comment>
<keyword evidence="4" id="KW-0963">Cytoplasm</keyword>
<evidence type="ECO:0000259" key="11">
    <source>
        <dbReference type="Pfam" id="PF22600"/>
    </source>
</evidence>
<protein>
    <submittedName>
        <fullName evidence="12">Poly(A) RNA polymerase GLD2-like</fullName>
    </submittedName>
</protein>
<name>A0AAV7JDV9_9METZ</name>
<dbReference type="EMBL" id="JAKMXF010000354">
    <property type="protein sequence ID" value="KAI6646655.1"/>
    <property type="molecule type" value="Genomic_DNA"/>
</dbReference>
<comment type="similarity">
    <text evidence="8">Belongs to the DNA polymerase type-B-like family. GLD2 subfamily.</text>
</comment>
<feature type="region of interest" description="Disordered" evidence="9">
    <location>
        <begin position="1"/>
        <end position="35"/>
    </location>
</feature>
<feature type="domain" description="Poly(A) RNA polymerase mitochondrial-like central palm" evidence="11">
    <location>
        <begin position="57"/>
        <end position="190"/>
    </location>
</feature>
<dbReference type="Gene3D" id="3.30.460.10">
    <property type="entry name" value="Beta Polymerase, domain 2"/>
    <property type="match status" value="1"/>
</dbReference>